<dbReference type="SUPFAM" id="SSF56300">
    <property type="entry name" value="Metallo-dependent phosphatases"/>
    <property type="match status" value="1"/>
</dbReference>
<dbReference type="InterPro" id="IPR004843">
    <property type="entry name" value="Calcineurin-like_PHP"/>
</dbReference>
<dbReference type="EMBL" id="JASAOG010000290">
    <property type="protein sequence ID" value="KAK0041052.1"/>
    <property type="molecule type" value="Genomic_DNA"/>
</dbReference>
<dbReference type="PANTHER" id="PTHR16509">
    <property type="match status" value="1"/>
</dbReference>
<name>A0AAD8ARF8_BIOPF</name>
<accession>A0AAD8ARF8</accession>
<dbReference type="Proteomes" id="UP001233172">
    <property type="component" value="Unassembled WGS sequence"/>
</dbReference>
<evidence type="ECO:0000259" key="1">
    <source>
        <dbReference type="Pfam" id="PF00149"/>
    </source>
</evidence>
<proteinExistence type="predicted"/>
<dbReference type="Gene3D" id="3.60.21.10">
    <property type="match status" value="1"/>
</dbReference>
<dbReference type="AlphaFoldDB" id="A0AAD8ARF8"/>
<protein>
    <submittedName>
        <fullName evidence="2">Manganese-dependent ADP-ribose/CDP-alcohol diphosphatase</fullName>
    </submittedName>
</protein>
<feature type="domain" description="Calcineurin-like phosphoesterase" evidence="1">
    <location>
        <begin position="18"/>
        <end position="243"/>
    </location>
</feature>
<reference evidence="2" key="1">
    <citation type="journal article" date="2023" name="PLoS Negl. Trop. Dis.">
        <title>A genome sequence for Biomphalaria pfeifferi, the major vector snail for the human-infecting parasite Schistosoma mansoni.</title>
        <authorList>
            <person name="Bu L."/>
            <person name="Lu L."/>
            <person name="Laidemitt M.R."/>
            <person name="Zhang S.M."/>
            <person name="Mutuku M."/>
            <person name="Mkoji G."/>
            <person name="Steinauer M."/>
            <person name="Loker E.S."/>
        </authorList>
    </citation>
    <scope>NUCLEOTIDE SEQUENCE</scope>
    <source>
        <strain evidence="2">KasaAsao</strain>
    </source>
</reference>
<evidence type="ECO:0000313" key="2">
    <source>
        <dbReference type="EMBL" id="KAK0041052.1"/>
    </source>
</evidence>
<evidence type="ECO:0000313" key="3">
    <source>
        <dbReference type="Proteomes" id="UP001233172"/>
    </source>
</evidence>
<keyword evidence="3" id="KW-1185">Reference proteome</keyword>
<sequence>MAEKPTNQNVSTWRVHLTFGIVTDIQYADCKDGMDYTYTRRRYYRNALNQVKAAILCMSSNSHPVRFLLQLGDIIDRKSSTQGAESCRKALNSVLNVLSSLHRPVYHVIGNHDLQCFPRTFYVDSLLKNISSNMPSATFPHLHYTFLAHEKLRVVALDTFEISVLGYGDQLDNVSYKLAQEMIRAHNPNVDTSDITGLEGVNRRWASYNGGVSRDQLQWLAQVLEKAKWNEENIIIITHVSNLTAHVSNLTAHVSNLTAHVSNLTAHVS</sequence>
<dbReference type="Pfam" id="PF00149">
    <property type="entry name" value="Metallophos"/>
    <property type="match status" value="1"/>
</dbReference>
<dbReference type="GO" id="GO:0030145">
    <property type="term" value="F:manganese ion binding"/>
    <property type="evidence" value="ECO:0007669"/>
    <property type="project" value="TreeGrafter"/>
</dbReference>
<dbReference type="GO" id="GO:0047631">
    <property type="term" value="F:ADP-ribose diphosphatase activity"/>
    <property type="evidence" value="ECO:0007669"/>
    <property type="project" value="TreeGrafter"/>
</dbReference>
<dbReference type="PANTHER" id="PTHR16509:SF1">
    <property type="entry name" value="MANGANESE-DEPENDENT ADP-RIBOSE_CDP-ALCOHOL DIPHOSPHATASE"/>
    <property type="match status" value="1"/>
</dbReference>
<comment type="caution">
    <text evidence="2">The sequence shown here is derived from an EMBL/GenBank/DDBJ whole genome shotgun (WGS) entry which is preliminary data.</text>
</comment>
<organism evidence="2 3">
    <name type="scientific">Biomphalaria pfeifferi</name>
    <name type="common">Bloodfluke planorb</name>
    <name type="synonym">Freshwater snail</name>
    <dbReference type="NCBI Taxonomy" id="112525"/>
    <lineage>
        <taxon>Eukaryota</taxon>
        <taxon>Metazoa</taxon>
        <taxon>Spiralia</taxon>
        <taxon>Lophotrochozoa</taxon>
        <taxon>Mollusca</taxon>
        <taxon>Gastropoda</taxon>
        <taxon>Heterobranchia</taxon>
        <taxon>Euthyneura</taxon>
        <taxon>Panpulmonata</taxon>
        <taxon>Hygrophila</taxon>
        <taxon>Lymnaeoidea</taxon>
        <taxon>Planorbidae</taxon>
        <taxon>Biomphalaria</taxon>
    </lineage>
</organism>
<dbReference type="GO" id="GO:0047734">
    <property type="term" value="F:CDP-glycerol diphosphatase activity"/>
    <property type="evidence" value="ECO:0007669"/>
    <property type="project" value="TreeGrafter"/>
</dbReference>
<dbReference type="InterPro" id="IPR029052">
    <property type="entry name" value="Metallo-depent_PP-like"/>
</dbReference>
<gene>
    <name evidence="2" type="ORF">Bpfe_029524</name>
</gene>
<dbReference type="GO" id="GO:0008663">
    <property type="term" value="F:2',3'-cyclic-nucleotide 2'-phosphodiesterase activity"/>
    <property type="evidence" value="ECO:0007669"/>
    <property type="project" value="TreeGrafter"/>
</dbReference>
<reference evidence="2" key="2">
    <citation type="submission" date="2023-04" db="EMBL/GenBank/DDBJ databases">
        <authorList>
            <person name="Bu L."/>
            <person name="Lu L."/>
            <person name="Laidemitt M.R."/>
            <person name="Zhang S.M."/>
            <person name="Mutuku M."/>
            <person name="Mkoji G."/>
            <person name="Steinauer M."/>
            <person name="Loker E.S."/>
        </authorList>
    </citation>
    <scope>NUCLEOTIDE SEQUENCE</scope>
    <source>
        <strain evidence="2">KasaAsao</strain>
        <tissue evidence="2">Whole Snail</tissue>
    </source>
</reference>